<proteinExistence type="inferred from homology"/>
<dbReference type="GO" id="GO:0016787">
    <property type="term" value="F:hydrolase activity"/>
    <property type="evidence" value="ECO:0007669"/>
    <property type="project" value="UniProtKB-KW"/>
</dbReference>
<comment type="similarity">
    <text evidence="1">Belongs to the GTP cyclohydrolase I type 2/NIF3 family.</text>
</comment>
<dbReference type="SUPFAM" id="SSF102705">
    <property type="entry name" value="NIF3 (NGG1p interacting factor 3)-like"/>
    <property type="match status" value="1"/>
</dbReference>
<dbReference type="EMBL" id="JACHXJ010000001">
    <property type="protein sequence ID" value="MBB3126596.1"/>
    <property type="molecule type" value="Genomic_DNA"/>
</dbReference>
<dbReference type="Pfam" id="PF01784">
    <property type="entry name" value="DUF34_NIF3"/>
    <property type="match status" value="1"/>
</dbReference>
<evidence type="ECO:0000256" key="4">
    <source>
        <dbReference type="PIRSR" id="PIRSR602678-1"/>
    </source>
</evidence>
<protein>
    <recommendedName>
        <fullName evidence="2">GTP cyclohydrolase 1 type 2 homolog</fullName>
    </recommendedName>
</protein>
<organism evidence="5 6">
    <name type="scientific">Paenibacillus rhizosphaerae</name>
    <dbReference type="NCBI Taxonomy" id="297318"/>
    <lineage>
        <taxon>Bacteria</taxon>
        <taxon>Bacillati</taxon>
        <taxon>Bacillota</taxon>
        <taxon>Bacilli</taxon>
        <taxon>Bacillales</taxon>
        <taxon>Paenibacillaceae</taxon>
        <taxon>Paenibacillus</taxon>
    </lineage>
</organism>
<feature type="binding site" evidence="4">
    <location>
        <position position="233"/>
    </location>
    <ligand>
        <name>a divalent metal cation</name>
        <dbReference type="ChEBI" id="CHEBI:60240"/>
        <label>1</label>
    </ligand>
</feature>
<dbReference type="GO" id="GO:0046872">
    <property type="term" value="F:metal ion binding"/>
    <property type="evidence" value="ECO:0007669"/>
    <property type="project" value="UniProtKB-KW"/>
</dbReference>
<dbReference type="GO" id="GO:0005737">
    <property type="term" value="C:cytoplasm"/>
    <property type="evidence" value="ECO:0007669"/>
    <property type="project" value="TreeGrafter"/>
</dbReference>
<dbReference type="Gene3D" id="3.40.1390.30">
    <property type="entry name" value="NIF3 (NGG1p interacting factor 3)-like"/>
    <property type="match status" value="2"/>
</dbReference>
<keyword evidence="5" id="KW-0378">Hydrolase</keyword>
<comment type="caution">
    <text evidence="5">The sequence shown here is derived from an EMBL/GenBank/DDBJ whole genome shotgun (WGS) entry which is preliminary data.</text>
</comment>
<evidence type="ECO:0000313" key="6">
    <source>
        <dbReference type="Proteomes" id="UP000517523"/>
    </source>
</evidence>
<dbReference type="PANTHER" id="PTHR13799:SF14">
    <property type="entry name" value="GTP CYCLOHYDROLASE 1 TYPE 2 HOMOLOG"/>
    <property type="match status" value="1"/>
</dbReference>
<dbReference type="PANTHER" id="PTHR13799">
    <property type="entry name" value="NGG1 INTERACTING FACTOR 3"/>
    <property type="match status" value="1"/>
</dbReference>
<keyword evidence="3 4" id="KW-0479">Metal-binding</keyword>
<gene>
    <name evidence="5" type="ORF">FHS19_001250</name>
</gene>
<evidence type="ECO:0000256" key="2">
    <source>
        <dbReference type="ARBA" id="ARBA00022112"/>
    </source>
</evidence>
<reference evidence="5 6" key="1">
    <citation type="submission" date="2020-08" db="EMBL/GenBank/DDBJ databases">
        <title>Genomic Encyclopedia of Type Strains, Phase III (KMG-III): the genomes of soil and plant-associated and newly described type strains.</title>
        <authorList>
            <person name="Whitman W."/>
        </authorList>
    </citation>
    <scope>NUCLEOTIDE SEQUENCE [LARGE SCALE GENOMIC DNA]</scope>
    <source>
        <strain evidence="5 6">CECT 5831</strain>
    </source>
</reference>
<evidence type="ECO:0000256" key="1">
    <source>
        <dbReference type="ARBA" id="ARBA00006964"/>
    </source>
</evidence>
<feature type="binding site" evidence="4">
    <location>
        <position position="229"/>
    </location>
    <ligand>
        <name>a divalent metal cation</name>
        <dbReference type="ChEBI" id="CHEBI:60240"/>
        <label>1</label>
    </ligand>
</feature>
<evidence type="ECO:0000256" key="3">
    <source>
        <dbReference type="ARBA" id="ARBA00022723"/>
    </source>
</evidence>
<dbReference type="Proteomes" id="UP000517523">
    <property type="component" value="Unassembled WGS sequence"/>
</dbReference>
<feature type="binding site" evidence="4">
    <location>
        <position position="63"/>
    </location>
    <ligand>
        <name>a divalent metal cation</name>
        <dbReference type="ChEBI" id="CHEBI:60240"/>
        <label>1</label>
    </ligand>
</feature>
<sequence length="265" mass="28918">MPVTAQEVITHLTEPAGALESRIDGIIAGTPEAEVRGIGVAFIASYEVVLEAVRLGVNLLVTHEGAFYSHQEERGLAPEDPVHAAKRKVIESEDMIIYRFHDHPHSYRPDIITAGLLGALGWENHEHKDLGTASIVRLPQSLTLSEIAEHIKQKLNLPYLRAVGDSRTVCGQIGIAVGYRGGGQHAIPLFEQERLDLMIIGEGPEWETPEYVRDAAAQGRSKALLMLGHAASEEPGMKLISERLAGRFPGLPVHFIPTGTMIEIL</sequence>
<evidence type="ECO:0000313" key="5">
    <source>
        <dbReference type="EMBL" id="MBB3126596.1"/>
    </source>
</evidence>
<dbReference type="InterPro" id="IPR036069">
    <property type="entry name" value="DUF34/NIF3_sf"/>
</dbReference>
<dbReference type="AlphaFoldDB" id="A0A839TIF2"/>
<name>A0A839TIF2_9BACL</name>
<dbReference type="InterPro" id="IPR002678">
    <property type="entry name" value="DUF34/NIF3"/>
</dbReference>
<accession>A0A839TIF2</accession>